<dbReference type="EMBL" id="JAECZO010000003">
    <property type="protein sequence ID" value="KAK7200080.1"/>
    <property type="molecule type" value="Genomic_DNA"/>
</dbReference>
<keyword evidence="3" id="KW-1185">Reference proteome</keyword>
<dbReference type="AlphaFoldDB" id="A0AAW0F0F8"/>
<feature type="compositionally biased region" description="Low complexity" evidence="1">
    <location>
        <begin position="88"/>
        <end position="111"/>
    </location>
</feature>
<feature type="compositionally biased region" description="Low complexity" evidence="1">
    <location>
        <begin position="63"/>
        <end position="73"/>
    </location>
</feature>
<evidence type="ECO:0000313" key="3">
    <source>
        <dbReference type="Proteomes" id="UP001430356"/>
    </source>
</evidence>
<comment type="caution">
    <text evidence="2">The sequence shown here is derived from an EMBL/GenBank/DDBJ whole genome shotgun (WGS) entry which is preliminary data.</text>
</comment>
<dbReference type="Proteomes" id="UP001430356">
    <property type="component" value="Unassembled WGS sequence"/>
</dbReference>
<accession>A0AAW0F0F8</accession>
<evidence type="ECO:0000256" key="1">
    <source>
        <dbReference type="SAM" id="MobiDB-lite"/>
    </source>
</evidence>
<gene>
    <name evidence="2" type="ORF">NESM_000057600</name>
</gene>
<feature type="region of interest" description="Disordered" evidence="1">
    <location>
        <begin position="1"/>
        <end position="111"/>
    </location>
</feature>
<evidence type="ECO:0000313" key="2">
    <source>
        <dbReference type="EMBL" id="KAK7200080.1"/>
    </source>
</evidence>
<name>A0AAW0F0F8_9TRYP</name>
<protein>
    <submittedName>
        <fullName evidence="2">Uncharacterized protein</fullName>
    </submittedName>
</protein>
<reference evidence="2 3" key="1">
    <citation type="journal article" date="2021" name="MBio">
        <title>A New Model Trypanosomatid, Novymonas esmeraldas: Genomic Perception of Its 'Candidatus Pandoraea novymonadis' Endosymbiont.</title>
        <authorList>
            <person name="Zakharova A."/>
            <person name="Saura A."/>
            <person name="Butenko A."/>
            <person name="Podesvova L."/>
            <person name="Warmusova S."/>
            <person name="Kostygov A.Y."/>
            <person name="Nenarokova A."/>
            <person name="Lukes J."/>
            <person name="Opperdoes F.R."/>
            <person name="Yurchenko V."/>
        </authorList>
    </citation>
    <scope>NUCLEOTIDE SEQUENCE [LARGE SCALE GENOMIC DNA]</scope>
    <source>
        <strain evidence="2 3">E262AT.01</strain>
    </source>
</reference>
<organism evidence="2 3">
    <name type="scientific">Novymonas esmeraldas</name>
    <dbReference type="NCBI Taxonomy" id="1808958"/>
    <lineage>
        <taxon>Eukaryota</taxon>
        <taxon>Discoba</taxon>
        <taxon>Euglenozoa</taxon>
        <taxon>Kinetoplastea</taxon>
        <taxon>Metakinetoplastina</taxon>
        <taxon>Trypanosomatida</taxon>
        <taxon>Trypanosomatidae</taxon>
        <taxon>Novymonas</taxon>
    </lineage>
</organism>
<sequence length="744" mass="78952">MVGRRGGRGGAVPSATRSAAPPAKISGRRAAATVTATTATSGGSGGSLAALVQSGRGRHRGTAAPAVVAGAVGPEREEEEEDVMLLYRKPSTRPTKPSSSTNASLLTGSASSGATEEEDVLRFWRRVCGEVNRTRALANCSVVDVSLHHGGGGYAVTQDQVFRCSADRLETAQRALHQLADLLYTPPDTSAAAGCPSVGCPCWVRREQYAAAVALARLCEVAVPLQLPSMLRRLTTAGAGVPADTAQDAEGTHGGASPVWTVLPTAPAANSTSEGPSALCLVPAPVAPTAVRQRRRALSRLCQLRVAHTELIPAFRAATTVAELRHVLFAHDDAACQTLGSAYQAWRVERPPPHHHTHASPVVEFLSCFLGSPHALDVVLPLAGITARHPQEEALLQGYVTALKRMTAVDADTWGPMAAMASWRYTDGLYVVHHASRVHTLRRLLAEAQFYGLPRFLRSIRAMAGGHVDAAAALPPPASRQEWQHASVLQRAQGLYRDHFFLTPDGLDPDLFSQPDPMQAQLVQEELVTLQRTHCAFGLVVGEADEVLTLVQHHLRCVGGAWRHGGGEKKEEEDEEEGPGLAGGVKAEPPGPGSGNGDAAAGSQRVVVDGDTDAVPLSACAAAPLPHPHPPRVDPLRRYVVRTVEAARRERGGGAAAAPFSHVQWVEQGSVNRWTPNAHYYGLAYVVVLETEEEWATDDGGTLLTEGLLPETAIAMDAATNTAALRQTRVPAYCVNAVLELWRT</sequence>
<feature type="region of interest" description="Disordered" evidence="1">
    <location>
        <begin position="561"/>
        <end position="602"/>
    </location>
</feature>
<feature type="compositionally biased region" description="Low complexity" evidence="1">
    <location>
        <begin position="28"/>
        <end position="52"/>
    </location>
</feature>
<proteinExistence type="predicted"/>